<evidence type="ECO:0008006" key="5">
    <source>
        <dbReference type="Google" id="ProtNLM"/>
    </source>
</evidence>
<gene>
    <name evidence="3" type="ORF">XYLVIOL_LOCUS858</name>
</gene>
<dbReference type="PANTHER" id="PTHR13349">
    <property type="entry name" value="TRANSLATION MACHINERY-ASSOCIATED PROTEIN 16"/>
    <property type="match status" value="1"/>
</dbReference>
<feature type="compositionally biased region" description="Polar residues" evidence="2">
    <location>
        <begin position="224"/>
        <end position="235"/>
    </location>
</feature>
<dbReference type="Pfam" id="PF11176">
    <property type="entry name" value="Tma16"/>
    <property type="match status" value="1"/>
</dbReference>
<reference evidence="3 4" key="1">
    <citation type="submission" date="2024-08" db="EMBL/GenBank/DDBJ databases">
        <authorList>
            <person name="Will J Nash"/>
            <person name="Angela Man"/>
            <person name="Seanna McTaggart"/>
            <person name="Kendall Baker"/>
            <person name="Tom Barker"/>
            <person name="Leah Catchpole"/>
            <person name="Alex Durrant"/>
            <person name="Karim Gharbi"/>
            <person name="Naomi Irish"/>
            <person name="Gemy Kaithakottil"/>
            <person name="Debby Ku"/>
            <person name="Aaliyah Providence"/>
            <person name="Felix Shaw"/>
            <person name="David Swarbreck"/>
            <person name="Chris Watkins"/>
            <person name="Ann M. McCartney"/>
            <person name="Giulio Formenti"/>
            <person name="Alice Mouton"/>
            <person name="Noel Vella"/>
            <person name="Bjorn M von Reumont"/>
            <person name="Adriana Vella"/>
            <person name="Wilfried Haerty"/>
        </authorList>
    </citation>
    <scope>NUCLEOTIDE SEQUENCE [LARGE SCALE GENOMIC DNA]</scope>
</reference>
<accession>A0ABP1MZI5</accession>
<evidence type="ECO:0000256" key="1">
    <source>
        <dbReference type="ARBA" id="ARBA00034127"/>
    </source>
</evidence>
<evidence type="ECO:0000313" key="3">
    <source>
        <dbReference type="EMBL" id="CAL7934107.1"/>
    </source>
</evidence>
<name>A0ABP1MZI5_XYLVO</name>
<evidence type="ECO:0000256" key="2">
    <source>
        <dbReference type="SAM" id="MobiDB-lite"/>
    </source>
</evidence>
<organism evidence="3 4">
    <name type="scientific">Xylocopa violacea</name>
    <name type="common">Violet carpenter bee</name>
    <name type="synonym">Apis violacea</name>
    <dbReference type="NCBI Taxonomy" id="135666"/>
    <lineage>
        <taxon>Eukaryota</taxon>
        <taxon>Metazoa</taxon>
        <taxon>Ecdysozoa</taxon>
        <taxon>Arthropoda</taxon>
        <taxon>Hexapoda</taxon>
        <taxon>Insecta</taxon>
        <taxon>Pterygota</taxon>
        <taxon>Neoptera</taxon>
        <taxon>Endopterygota</taxon>
        <taxon>Hymenoptera</taxon>
        <taxon>Apocrita</taxon>
        <taxon>Aculeata</taxon>
        <taxon>Apoidea</taxon>
        <taxon>Anthophila</taxon>
        <taxon>Apidae</taxon>
        <taxon>Xylocopa</taxon>
        <taxon>Xylocopa</taxon>
    </lineage>
</organism>
<feature type="region of interest" description="Disordered" evidence="2">
    <location>
        <begin position="172"/>
        <end position="243"/>
    </location>
</feature>
<dbReference type="PANTHER" id="PTHR13349:SF2">
    <property type="entry name" value="TRANSLATION MACHINERY-ASSOCIATED PROTEIN 16"/>
    <property type="match status" value="1"/>
</dbReference>
<protein>
    <recommendedName>
        <fullName evidence="5">Translation machinery-associated protein 16</fullName>
    </recommendedName>
</protein>
<comment type="caution">
    <text evidence="3">The sequence shown here is derived from an EMBL/GenBank/DDBJ whole genome shotgun (WGS) entry which is preliminary data.</text>
</comment>
<evidence type="ECO:0000313" key="4">
    <source>
        <dbReference type="Proteomes" id="UP001642520"/>
    </source>
</evidence>
<dbReference type="InterPro" id="IPR021346">
    <property type="entry name" value="Tma16"/>
</dbReference>
<dbReference type="InterPro" id="IPR038356">
    <property type="entry name" value="Tma16_sf"/>
</dbReference>
<sequence>MATAMRKEFLKAKKVTHPNSRKSIAIAKRAKKITNRQKAKLSGLIKQNLIGEKMLWIKEHMVPDVCPYTPELTARLLEMYIARNDEEMEQIVIKRSIGGRRNRQHASREDMIRMTKEREQEEYDTCGIEIPDILNTSQCNMLRNWNGELKYLTNFKFRRFGKKHLDEALQKAAKEPKECAKRNVESKISEEPEQPPVEVTQEEVRPEEVSSEEVIPENTEKSSSESNDLAENNQSEECKMEVE</sequence>
<feature type="compositionally biased region" description="Basic and acidic residues" evidence="2">
    <location>
        <begin position="172"/>
        <end position="190"/>
    </location>
</feature>
<comment type="similarity">
    <text evidence="1">Belongs to the TMA16 family.</text>
</comment>
<dbReference type="EMBL" id="CAXAJV020001281">
    <property type="protein sequence ID" value="CAL7934107.1"/>
    <property type="molecule type" value="Genomic_DNA"/>
</dbReference>
<dbReference type="Gene3D" id="1.20.1440.170">
    <property type="entry name" value="Translation machinery-associated protein 16-like"/>
    <property type="match status" value="1"/>
</dbReference>
<dbReference type="Proteomes" id="UP001642520">
    <property type="component" value="Unassembled WGS sequence"/>
</dbReference>
<proteinExistence type="inferred from homology"/>
<keyword evidence="4" id="KW-1185">Reference proteome</keyword>